<proteinExistence type="predicted"/>
<dbReference type="EMBL" id="BK016231">
    <property type="protein sequence ID" value="DAG03571.1"/>
    <property type="molecule type" value="Genomic_DNA"/>
</dbReference>
<reference evidence="1" key="1">
    <citation type="journal article" date="2021" name="Proc. Natl. Acad. Sci. U.S.A.">
        <title>A Catalog of Tens of Thousands of Viruses from Human Metagenomes Reveals Hidden Associations with Chronic Diseases.</title>
        <authorList>
            <person name="Tisza M.J."/>
            <person name="Buck C.B."/>
        </authorList>
    </citation>
    <scope>NUCLEOTIDE SEQUENCE</scope>
    <source>
        <strain evidence="1">CtVOP12</strain>
    </source>
</reference>
<organism evidence="1">
    <name type="scientific">Siphoviridae sp. ctVOP12</name>
    <dbReference type="NCBI Taxonomy" id="2825531"/>
    <lineage>
        <taxon>Viruses</taxon>
        <taxon>Duplodnaviria</taxon>
        <taxon>Heunggongvirae</taxon>
        <taxon>Uroviricota</taxon>
        <taxon>Caudoviricetes</taxon>
    </lineage>
</organism>
<protein>
    <submittedName>
        <fullName evidence="1">Uncharacterized protein</fullName>
    </submittedName>
</protein>
<sequence>MRYKNEDANRYRVNFMIATEKLMDKLTVREFISYLEEKAEFEDTTHEYIDGKVVECKAYDLKEENSNLHKEFLVTSDGRVFYWRTLMDKIELIDEEESKAAPEKRARNLVRSLTTAQLLDQWEVTTTMTDPNTPTLRGWFMDELEKRFPDQFDKWLDSDCRDEDLRKFIYA</sequence>
<accession>A0A8S5VAB5</accession>
<evidence type="ECO:0000313" key="1">
    <source>
        <dbReference type="EMBL" id="DAG03571.1"/>
    </source>
</evidence>
<name>A0A8S5VAB5_9CAUD</name>